<dbReference type="GO" id="GO:0006310">
    <property type="term" value="P:DNA recombination"/>
    <property type="evidence" value="ECO:0007669"/>
    <property type="project" value="TreeGrafter"/>
</dbReference>
<dbReference type="InterPro" id="IPR051699">
    <property type="entry name" value="Rpn/YhgA-like_nuclease"/>
</dbReference>
<organism evidence="3 4">
    <name type="scientific">Arsenophonus nasoniae</name>
    <name type="common">son-killer infecting Nasonia vitripennis</name>
    <dbReference type="NCBI Taxonomy" id="638"/>
    <lineage>
        <taxon>Bacteria</taxon>
        <taxon>Pseudomonadati</taxon>
        <taxon>Pseudomonadota</taxon>
        <taxon>Gammaproteobacteria</taxon>
        <taxon>Enterobacterales</taxon>
        <taxon>Morganellaceae</taxon>
        <taxon>Arsenophonus</taxon>
    </lineage>
</organism>
<dbReference type="GO" id="GO:1990238">
    <property type="term" value="F:double-stranded DNA endonuclease activity"/>
    <property type="evidence" value="ECO:0007669"/>
    <property type="project" value="TreeGrafter"/>
</dbReference>
<dbReference type="Proteomes" id="UP000295134">
    <property type="component" value="Chromosome"/>
</dbReference>
<feature type="domain" description="Transposase (putative) YhgA-like" evidence="2">
    <location>
        <begin position="27"/>
        <end position="227"/>
    </location>
</feature>
<dbReference type="EMBL" id="CP038613">
    <property type="protein sequence ID" value="QBY44702.1"/>
    <property type="molecule type" value="Genomic_DNA"/>
</dbReference>
<proteinExistence type="inferred from homology"/>
<comment type="similarity">
    <text evidence="1">Belongs to the Rpn/YhgA-like nuclease family.</text>
</comment>
<dbReference type="PANTHER" id="PTHR34611:SF2">
    <property type="entry name" value="INACTIVE RECOMBINATION-PROMOTING NUCLEASE-LIKE PROTEIN RPNE-RELATED"/>
    <property type="match status" value="1"/>
</dbReference>
<sequence length="322" mass="36719">MLGLLLRLVFINLARYTTPMTKSSLSQHDAVFKKFLGDIAVARDFLEVHLPPHLRERCDFSTLAMESGSFIEDDLRTQCSDMLYSVQTNAGKGYIYTVVEHQSRPEKLMAFRLLRYSVAAMQRHLEQGNDTLPVVIPVLFYHGATSPYPYSTHFLDCFADPELAATVYQQAFPLVDITTIPDEEILTHRRVALLQLVQKHIRTRDMLELAVELATLIEKWQYSKEQCKSLLYYIAKAGNTIDGEGFIRTLAEKAPTYREDFMTIAEQLEAKGREKGKHEGYQLGRQDAIRQLAKQLFANGVDRQIIKISTGLTDDELNILLV</sequence>
<dbReference type="KEGG" id="ans:ArsFIN_32880"/>
<evidence type="ECO:0000313" key="4">
    <source>
        <dbReference type="Proteomes" id="UP000295134"/>
    </source>
</evidence>
<dbReference type="Pfam" id="PF04754">
    <property type="entry name" value="Transposase_31"/>
    <property type="match status" value="1"/>
</dbReference>
<gene>
    <name evidence="3" type="ORF">ArsFIN_32880</name>
</gene>
<dbReference type="PANTHER" id="PTHR34611">
    <property type="match status" value="1"/>
</dbReference>
<dbReference type="NCBIfam" id="TIGR01784">
    <property type="entry name" value="T_den_put_tspse"/>
    <property type="match status" value="1"/>
</dbReference>
<accession>A0A4P7L6V1</accession>
<dbReference type="InterPro" id="IPR010106">
    <property type="entry name" value="RpnA"/>
</dbReference>
<evidence type="ECO:0000256" key="1">
    <source>
        <dbReference type="ARBA" id="ARBA00009787"/>
    </source>
</evidence>
<dbReference type="InterPro" id="IPR006842">
    <property type="entry name" value="Transposase_31"/>
</dbReference>
<reference evidence="3 4" key="1">
    <citation type="submission" date="2019-03" db="EMBL/GenBank/DDBJ databases">
        <title>Long-read sequencing reveals hyperdense prophage content in a complex bacterial symbiont genome.</title>
        <authorList>
            <person name="Frost C.L."/>
            <person name="Siozios S."/>
            <person name="Nadal-Jimenez P."/>
            <person name="Brockhurst M.A."/>
            <person name="King K.C."/>
            <person name="Darby A.C."/>
            <person name="Hurst G.D.D."/>
        </authorList>
    </citation>
    <scope>NUCLEOTIDE SEQUENCE [LARGE SCALE GENOMIC DNA]</scope>
    <source>
        <strain evidence="3 4">FIN</strain>
    </source>
</reference>
<protein>
    <submittedName>
        <fullName evidence="3">Transposase, YhgA-like</fullName>
    </submittedName>
</protein>
<dbReference type="AlphaFoldDB" id="A0A4P7L6V1"/>
<evidence type="ECO:0000313" key="3">
    <source>
        <dbReference type="EMBL" id="QBY44702.1"/>
    </source>
</evidence>
<name>A0A4P7L6V1_9GAMM</name>
<evidence type="ECO:0000259" key="2">
    <source>
        <dbReference type="Pfam" id="PF04754"/>
    </source>
</evidence>